<accession>A0A248TPT7</accession>
<evidence type="ECO:0000256" key="1">
    <source>
        <dbReference type="SAM" id="SignalP"/>
    </source>
</evidence>
<reference evidence="2 3" key="1">
    <citation type="submission" date="2017-08" db="EMBL/GenBank/DDBJ databases">
        <title>Complete Genome Sequence of Bacillus kochii Oregon-R-modENCODE STRAIN BDGP4, isolated from Drosophila melanogaster gut.</title>
        <authorList>
            <person name="Wan K.H."/>
            <person name="Yu C."/>
            <person name="Park S."/>
            <person name="Hammonds A.S."/>
            <person name="Booth B.W."/>
            <person name="Celniker S.E."/>
        </authorList>
    </citation>
    <scope>NUCLEOTIDE SEQUENCE [LARGE SCALE GENOMIC DNA]</scope>
    <source>
        <strain evidence="2 3">BDGP4</strain>
        <plasmid evidence="3">pbkbdgp4a</plasmid>
    </source>
</reference>
<evidence type="ECO:0000313" key="2">
    <source>
        <dbReference type="EMBL" id="ASV70155.1"/>
    </source>
</evidence>
<dbReference type="KEGG" id="bko:CKF48_22980"/>
<feature type="chain" id="PRO_5012422239" description="DUF3888 domain-containing protein" evidence="1">
    <location>
        <begin position="24"/>
        <end position="131"/>
    </location>
</feature>
<dbReference type="EMBL" id="CP022984">
    <property type="protein sequence ID" value="ASV70155.1"/>
    <property type="molecule type" value="Genomic_DNA"/>
</dbReference>
<dbReference type="Pfam" id="PF13027">
    <property type="entry name" value="DUF3888"/>
    <property type="match status" value="1"/>
</dbReference>
<dbReference type="Proteomes" id="UP000215137">
    <property type="component" value="Plasmid pBkBDGP4A"/>
</dbReference>
<keyword evidence="1" id="KW-0732">Signal</keyword>
<geneLocation type="plasmid" evidence="3">
    <name>pbkbdgp4a</name>
</geneLocation>
<sequence length="131" mass="14859">MKSKILVILLGICLFTHPLVGSANVNSIDDKNLYDSYLTLLNPYIYKIINEKVGPDRSYDLYDARIISIQRNVLGNTPEEKEYNKGVYTFTVKAEFRTFVGAHNPPLGLETLTLRVTPDGVKLLNFNHKDL</sequence>
<evidence type="ECO:0008006" key="4">
    <source>
        <dbReference type="Google" id="ProtNLM"/>
    </source>
</evidence>
<evidence type="ECO:0000313" key="3">
    <source>
        <dbReference type="Proteomes" id="UP000215137"/>
    </source>
</evidence>
<keyword evidence="3" id="KW-1185">Reference proteome</keyword>
<proteinExistence type="predicted"/>
<dbReference type="RefSeq" id="WP_095373717.1">
    <property type="nucleotide sequence ID" value="NZ_CP022984.1"/>
</dbReference>
<keyword evidence="2" id="KW-0614">Plasmid</keyword>
<dbReference type="InterPro" id="IPR024984">
    <property type="entry name" value="DUF3888"/>
</dbReference>
<gene>
    <name evidence="2" type="ORF">CKF48_22980</name>
</gene>
<name>A0A248TPT7_9BACI</name>
<feature type="signal peptide" evidence="1">
    <location>
        <begin position="1"/>
        <end position="23"/>
    </location>
</feature>
<protein>
    <recommendedName>
        <fullName evidence="4">DUF3888 domain-containing protein</fullName>
    </recommendedName>
</protein>
<dbReference type="OrthoDB" id="1937736at2"/>
<organism evidence="2 3">
    <name type="scientific">Cytobacillus kochii</name>
    <dbReference type="NCBI Taxonomy" id="859143"/>
    <lineage>
        <taxon>Bacteria</taxon>
        <taxon>Bacillati</taxon>
        <taxon>Bacillota</taxon>
        <taxon>Bacilli</taxon>
        <taxon>Bacillales</taxon>
        <taxon>Bacillaceae</taxon>
        <taxon>Cytobacillus</taxon>
    </lineage>
</organism>
<dbReference type="AlphaFoldDB" id="A0A248TPT7"/>